<feature type="compositionally biased region" description="Low complexity" evidence="1">
    <location>
        <begin position="74"/>
        <end position="83"/>
    </location>
</feature>
<protein>
    <recommendedName>
        <fullName evidence="5">Prealbumin-like fold domain-containing protein</fullName>
    </recommendedName>
</protein>
<feature type="compositionally biased region" description="Polar residues" evidence="1">
    <location>
        <begin position="42"/>
        <end position="54"/>
    </location>
</feature>
<comment type="caution">
    <text evidence="3">The sequence shown here is derived from an EMBL/GenBank/DDBJ whole genome shotgun (WGS) entry which is preliminary data.</text>
</comment>
<evidence type="ECO:0008006" key="5">
    <source>
        <dbReference type="Google" id="ProtNLM"/>
    </source>
</evidence>
<accession>A0A242JW68</accession>
<evidence type="ECO:0000313" key="4">
    <source>
        <dbReference type="Proteomes" id="UP000194933"/>
    </source>
</evidence>
<dbReference type="InterPro" id="IPR038174">
    <property type="entry name" value="Strep_pil_link_sf"/>
</dbReference>
<keyword evidence="2" id="KW-0732">Signal</keyword>
<proteinExistence type="predicted"/>
<sequence length="417" mass="45167">MKKKLSIYLSLLVMLSSFLTMPITIIAETTSDTDSTQQTQTEPIKTEQTTIKEGSSSSSSQIENIVTENKGITSEESSTLETTQTDKKQASETIQSTDQQTRAPSKAIQAAVIKMQIQPRRNGDIPGVYPGVIFDLYDSDNNLLMANIETGPDGLAHVDNIIELGKDYILKVVAAPEGFYPASQQSDIYFTGSLFGDNDTQTVPATLDGLNSMAYFDTETDNLNAKQGDKLIIYQVYNKKILTQEKLLPPTATTTALSVNLTSKVSNPSADLIAKASAALSMTVPQLYESFNTQDLGVGIYEVDVLSDTFPSPDQWVQVSFGFDTSTPTGSAGGGGQDLLVNLAAGPIQFALQARKVLIGRDLTAGAFDFELKDQAGNLIETKSNELDGTVNFSEITYDTEGTFFIQLTKYKVQNQG</sequence>
<dbReference type="AlphaFoldDB" id="A0A242JW68"/>
<keyword evidence="4" id="KW-1185">Reference proteome</keyword>
<evidence type="ECO:0000313" key="3">
    <source>
        <dbReference type="EMBL" id="OTP09472.1"/>
    </source>
</evidence>
<name>A0A242JW68_9ENTE</name>
<feature type="region of interest" description="Disordered" evidence="1">
    <location>
        <begin position="31"/>
        <end position="105"/>
    </location>
</feature>
<dbReference type="Gene3D" id="2.60.40.10">
    <property type="entry name" value="Immunoglobulins"/>
    <property type="match status" value="1"/>
</dbReference>
<dbReference type="STRING" id="1987383.A5844_002250"/>
<evidence type="ECO:0000256" key="2">
    <source>
        <dbReference type="SAM" id="SignalP"/>
    </source>
</evidence>
<feature type="compositionally biased region" description="Polar residues" evidence="1">
    <location>
        <begin position="91"/>
        <end position="103"/>
    </location>
</feature>
<feature type="compositionally biased region" description="Low complexity" evidence="1">
    <location>
        <begin position="31"/>
        <end position="41"/>
    </location>
</feature>
<dbReference type="EMBL" id="NGMO01000004">
    <property type="protein sequence ID" value="OTP09472.1"/>
    <property type="molecule type" value="Genomic_DNA"/>
</dbReference>
<evidence type="ECO:0000256" key="1">
    <source>
        <dbReference type="SAM" id="MobiDB-lite"/>
    </source>
</evidence>
<dbReference type="RefSeq" id="WP_086285307.1">
    <property type="nucleotide sequence ID" value="NZ_NGMO01000004.1"/>
</dbReference>
<dbReference type="Gene3D" id="2.60.40.3050">
    <property type="match status" value="1"/>
</dbReference>
<feature type="signal peptide" evidence="2">
    <location>
        <begin position="1"/>
        <end position="26"/>
    </location>
</feature>
<dbReference type="Proteomes" id="UP000194933">
    <property type="component" value="Unassembled WGS sequence"/>
</dbReference>
<gene>
    <name evidence="3" type="ORF">A5844_002250</name>
</gene>
<feature type="compositionally biased region" description="Polar residues" evidence="1">
    <location>
        <begin position="61"/>
        <end position="72"/>
    </location>
</feature>
<feature type="chain" id="PRO_5039377595" description="Prealbumin-like fold domain-containing protein" evidence="2">
    <location>
        <begin position="27"/>
        <end position="417"/>
    </location>
</feature>
<reference evidence="3 4" key="1">
    <citation type="submission" date="2017-05" db="EMBL/GenBank/DDBJ databases">
        <title>The Genome Sequence of Enterococcus sp. 10A9_DIV0425.</title>
        <authorList>
            <consortium name="The Broad Institute Genomics Platform"/>
            <consortium name="The Broad Institute Genomic Center for Infectious Diseases"/>
            <person name="Earl A."/>
            <person name="Manson A."/>
            <person name="Schwartman J."/>
            <person name="Gilmore M."/>
            <person name="Abouelleil A."/>
            <person name="Cao P."/>
            <person name="Chapman S."/>
            <person name="Cusick C."/>
            <person name="Shea T."/>
            <person name="Young S."/>
            <person name="Neafsey D."/>
            <person name="Nusbaum C."/>
            <person name="Birren B."/>
        </authorList>
    </citation>
    <scope>NUCLEOTIDE SEQUENCE [LARGE SCALE GENOMIC DNA]</scope>
    <source>
        <strain evidence="3 4">10A9_DIV0425</strain>
    </source>
</reference>
<dbReference type="InterPro" id="IPR013783">
    <property type="entry name" value="Ig-like_fold"/>
</dbReference>
<organism evidence="3 4">
    <name type="scientific">Candidatus Enterococcus wittei</name>
    <dbReference type="NCBI Taxonomy" id="1987383"/>
    <lineage>
        <taxon>Bacteria</taxon>
        <taxon>Bacillati</taxon>
        <taxon>Bacillota</taxon>
        <taxon>Bacilli</taxon>
        <taxon>Lactobacillales</taxon>
        <taxon>Enterococcaceae</taxon>
        <taxon>Enterococcus</taxon>
    </lineage>
</organism>